<reference evidence="1" key="1">
    <citation type="journal article" date="2023" name="Mol. Plant Microbe Interact.">
        <title>Elucidating the Obligate Nature and Biological Capacity of an Invasive Fungal Corn Pathogen.</title>
        <authorList>
            <person name="MacCready J.S."/>
            <person name="Roggenkamp E.M."/>
            <person name="Gdanetz K."/>
            <person name="Chilvers M.I."/>
        </authorList>
    </citation>
    <scope>NUCLEOTIDE SEQUENCE</scope>
    <source>
        <strain evidence="1">PM02</strain>
    </source>
</reference>
<organism evidence="1 2">
    <name type="scientific">Phyllachora maydis</name>
    <dbReference type="NCBI Taxonomy" id="1825666"/>
    <lineage>
        <taxon>Eukaryota</taxon>
        <taxon>Fungi</taxon>
        <taxon>Dikarya</taxon>
        <taxon>Ascomycota</taxon>
        <taxon>Pezizomycotina</taxon>
        <taxon>Sordariomycetes</taxon>
        <taxon>Sordariomycetidae</taxon>
        <taxon>Phyllachorales</taxon>
        <taxon>Phyllachoraceae</taxon>
        <taxon>Phyllachora</taxon>
    </lineage>
</organism>
<keyword evidence="2" id="KW-1185">Reference proteome</keyword>
<evidence type="ECO:0000313" key="2">
    <source>
        <dbReference type="Proteomes" id="UP001217918"/>
    </source>
</evidence>
<sequence>MLWHVLFNLPVARNSKSFLSGAFQSFKYWDMREPAGGAKNFSHYLPTIPSSLSMAPCRDLEAAKLYLGIIISEILYGRDAQPWQCFHILDDQIYLDPSTTDHAALKHALDLLENEIFPSIEQEILATFELFCFGSRSHRSNPTCLRECWTIELVYAADGRTPPANNWAHDLETPRHSRFEVNTHQDRQTGIHASKGQLGKKPAMFLQQGLRAEHRTGRRSAIASYDCERNTFANFWAYIGRPAANVQDEYCIDSNAGSKLRHGVEQEIDDQDLMDIAMAQVDIEDYEAEVSRRLQSGSLEELFGPIPASGLTATGKRIPGMI</sequence>
<dbReference type="Proteomes" id="UP001217918">
    <property type="component" value="Unassembled WGS sequence"/>
</dbReference>
<gene>
    <name evidence="1" type="ORF">P8C59_001057</name>
</gene>
<evidence type="ECO:0000313" key="1">
    <source>
        <dbReference type="EMBL" id="KAK2067304.1"/>
    </source>
</evidence>
<name>A0AAD9M7D8_9PEZI</name>
<proteinExistence type="predicted"/>
<dbReference type="EMBL" id="JAQQPM010000001">
    <property type="protein sequence ID" value="KAK2067304.1"/>
    <property type="molecule type" value="Genomic_DNA"/>
</dbReference>
<accession>A0AAD9M7D8</accession>
<dbReference type="AlphaFoldDB" id="A0AAD9M7D8"/>
<comment type="caution">
    <text evidence="1">The sequence shown here is derived from an EMBL/GenBank/DDBJ whole genome shotgun (WGS) entry which is preliminary data.</text>
</comment>
<protein>
    <submittedName>
        <fullName evidence="1">Uncharacterized protein</fullName>
    </submittedName>
</protein>